<feature type="domain" description="Prepilin type IV endopeptidase peptidase" evidence="8">
    <location>
        <begin position="103"/>
        <end position="204"/>
    </location>
</feature>
<reference evidence="10 11" key="1">
    <citation type="submission" date="2016-12" db="EMBL/GenBank/DDBJ databases">
        <title>The whole genome sequencing and assembly of Bacillus cohnii DSM 6307T strain.</title>
        <authorList>
            <person name="Lee Y.-J."/>
            <person name="Yi H."/>
            <person name="Bahn Y.-S."/>
            <person name="Kim J.F."/>
            <person name="Lee D.-W."/>
        </authorList>
    </citation>
    <scope>NUCLEOTIDE SEQUENCE [LARGE SCALE GENOMIC DNA]</scope>
    <source>
        <strain evidence="10 11">DSM 6307</strain>
    </source>
</reference>
<keyword evidence="6 7" id="KW-0472">Membrane</keyword>
<sequence length="250" mass="27800">MLTNSFVIILALLLGSFYNVVGLRVPKGMSIVTPRSHCTNCKQTLTGIDLIPVLSYVWQRGKCRYCGVKVSPIYPFFELLTAILFVLAPLQLGWSYELIVAWTFISMLIIIVITDIHYMLIPNKILLFFFILFIAEAVLIPYSSWTGHFVGVVVGFLVPFLVALLSKGGMGGGDVKLFAVIGFVIGWELFLLTFFLASFIGTVGALVGMKLGKVEKGKPFPFGPFIAIAAWIAYFYGEHLLDLYISFFLL</sequence>
<feature type="transmembrane region" description="Helical" evidence="7">
    <location>
        <begin position="6"/>
        <end position="25"/>
    </location>
</feature>
<evidence type="ECO:0000256" key="1">
    <source>
        <dbReference type="ARBA" id="ARBA00004651"/>
    </source>
</evidence>
<evidence type="ECO:0000256" key="7">
    <source>
        <dbReference type="SAM" id="Phobius"/>
    </source>
</evidence>
<evidence type="ECO:0000256" key="3">
    <source>
        <dbReference type="ARBA" id="ARBA00022475"/>
    </source>
</evidence>
<evidence type="ECO:0000256" key="6">
    <source>
        <dbReference type="ARBA" id="ARBA00023136"/>
    </source>
</evidence>
<dbReference type="PANTHER" id="PTHR30487">
    <property type="entry name" value="TYPE 4 PREPILIN-LIKE PROTEINS LEADER PEPTIDE-PROCESSING ENZYME"/>
    <property type="match status" value="1"/>
</dbReference>
<evidence type="ECO:0000259" key="8">
    <source>
        <dbReference type="Pfam" id="PF01478"/>
    </source>
</evidence>
<dbReference type="STRING" id="1314751.GCA_001591425_01578"/>
<keyword evidence="5 7" id="KW-1133">Transmembrane helix</keyword>
<dbReference type="GO" id="GO:0004190">
    <property type="term" value="F:aspartic-type endopeptidase activity"/>
    <property type="evidence" value="ECO:0007669"/>
    <property type="project" value="InterPro"/>
</dbReference>
<dbReference type="GO" id="GO:0005886">
    <property type="term" value="C:plasma membrane"/>
    <property type="evidence" value="ECO:0007669"/>
    <property type="project" value="UniProtKB-SubCell"/>
</dbReference>
<evidence type="ECO:0000313" key="11">
    <source>
        <dbReference type="Proteomes" id="UP000215224"/>
    </source>
</evidence>
<evidence type="ECO:0000256" key="5">
    <source>
        <dbReference type="ARBA" id="ARBA00022989"/>
    </source>
</evidence>
<protein>
    <submittedName>
        <fullName evidence="10">Prepilin peptidase</fullName>
    </submittedName>
</protein>
<dbReference type="InterPro" id="IPR000045">
    <property type="entry name" value="Prepilin_IV_endopep_pep"/>
</dbReference>
<dbReference type="PANTHER" id="PTHR30487:SF0">
    <property type="entry name" value="PREPILIN LEADER PEPTIDASE_N-METHYLTRANSFERASE-RELATED"/>
    <property type="match status" value="1"/>
</dbReference>
<feature type="domain" description="Prepilin peptidase A24 N-terminal" evidence="9">
    <location>
        <begin position="9"/>
        <end position="90"/>
    </location>
</feature>
<dbReference type="Gene3D" id="1.20.120.1220">
    <property type="match status" value="1"/>
</dbReference>
<feature type="transmembrane region" description="Helical" evidence="7">
    <location>
        <begin position="125"/>
        <end position="142"/>
    </location>
</feature>
<evidence type="ECO:0000256" key="2">
    <source>
        <dbReference type="ARBA" id="ARBA00005801"/>
    </source>
</evidence>
<keyword evidence="3" id="KW-1003">Cell membrane</keyword>
<dbReference type="GO" id="GO:0006465">
    <property type="term" value="P:signal peptide processing"/>
    <property type="evidence" value="ECO:0007669"/>
    <property type="project" value="TreeGrafter"/>
</dbReference>
<dbReference type="KEGG" id="bcoh:BC6307_16340"/>
<name>A0A223KTU5_9BACI</name>
<dbReference type="Proteomes" id="UP000215224">
    <property type="component" value="Chromosome"/>
</dbReference>
<accession>A0A223KTU5</accession>
<proteinExistence type="inferred from homology"/>
<dbReference type="InterPro" id="IPR050882">
    <property type="entry name" value="Prepilin_peptidase/N-MTase"/>
</dbReference>
<keyword evidence="11" id="KW-1185">Reference proteome</keyword>
<gene>
    <name evidence="10" type="ORF">BC6307_16340</name>
</gene>
<keyword evidence="4 7" id="KW-0812">Transmembrane</keyword>
<feature type="transmembrane region" description="Helical" evidence="7">
    <location>
        <begin position="148"/>
        <end position="165"/>
    </location>
</feature>
<evidence type="ECO:0000313" key="10">
    <source>
        <dbReference type="EMBL" id="AST92743.1"/>
    </source>
</evidence>
<feature type="transmembrane region" description="Helical" evidence="7">
    <location>
        <begin position="177"/>
        <end position="200"/>
    </location>
</feature>
<evidence type="ECO:0000259" key="9">
    <source>
        <dbReference type="Pfam" id="PF06750"/>
    </source>
</evidence>
<dbReference type="AlphaFoldDB" id="A0A223KTU5"/>
<dbReference type="EMBL" id="CP018866">
    <property type="protein sequence ID" value="AST92743.1"/>
    <property type="molecule type" value="Genomic_DNA"/>
</dbReference>
<comment type="similarity">
    <text evidence="2">Belongs to the peptidase A24 family.</text>
</comment>
<dbReference type="Pfam" id="PF06750">
    <property type="entry name" value="A24_N_bact"/>
    <property type="match status" value="1"/>
</dbReference>
<organism evidence="10 11">
    <name type="scientific">Sutcliffiella cohnii</name>
    <dbReference type="NCBI Taxonomy" id="33932"/>
    <lineage>
        <taxon>Bacteria</taxon>
        <taxon>Bacillati</taxon>
        <taxon>Bacillota</taxon>
        <taxon>Bacilli</taxon>
        <taxon>Bacillales</taxon>
        <taxon>Bacillaceae</taxon>
        <taxon>Sutcliffiella</taxon>
    </lineage>
</organism>
<feature type="transmembrane region" description="Helical" evidence="7">
    <location>
        <begin position="98"/>
        <end position="118"/>
    </location>
</feature>
<dbReference type="Pfam" id="PF01478">
    <property type="entry name" value="Peptidase_A24"/>
    <property type="match status" value="1"/>
</dbReference>
<dbReference type="InterPro" id="IPR010627">
    <property type="entry name" value="Prepilin_pept_A24_N"/>
</dbReference>
<feature type="transmembrane region" description="Helical" evidence="7">
    <location>
        <begin position="220"/>
        <end position="237"/>
    </location>
</feature>
<evidence type="ECO:0000256" key="4">
    <source>
        <dbReference type="ARBA" id="ARBA00022692"/>
    </source>
</evidence>
<feature type="transmembrane region" description="Helical" evidence="7">
    <location>
        <begin position="73"/>
        <end position="92"/>
    </location>
</feature>
<comment type="subcellular location">
    <subcellularLocation>
        <location evidence="1">Cell membrane</location>
        <topology evidence="1">Multi-pass membrane protein</topology>
    </subcellularLocation>
</comment>